<proteinExistence type="predicted"/>
<dbReference type="InterPro" id="IPR023393">
    <property type="entry name" value="START-like_dom_sf"/>
</dbReference>
<protein>
    <submittedName>
        <fullName evidence="1">SRPBCC family protein</fullName>
    </submittedName>
</protein>
<organism evidence="1 2">
    <name type="scientific">Leucobacter albus</name>
    <dbReference type="NCBI Taxonomy" id="272210"/>
    <lineage>
        <taxon>Bacteria</taxon>
        <taxon>Bacillati</taxon>
        <taxon>Actinomycetota</taxon>
        <taxon>Actinomycetes</taxon>
        <taxon>Micrococcales</taxon>
        <taxon>Microbacteriaceae</taxon>
        <taxon>Leucobacter</taxon>
    </lineage>
</organism>
<gene>
    <name evidence="1" type="ORF">ACFQ3U_01670</name>
</gene>
<dbReference type="Gene3D" id="3.30.530.20">
    <property type="match status" value="1"/>
</dbReference>
<evidence type="ECO:0000313" key="2">
    <source>
        <dbReference type="Proteomes" id="UP001597181"/>
    </source>
</evidence>
<keyword evidence="2" id="KW-1185">Reference proteome</keyword>
<dbReference type="EMBL" id="JBHTLY010000001">
    <property type="protein sequence ID" value="MFD1200603.1"/>
    <property type="molecule type" value="Genomic_DNA"/>
</dbReference>
<dbReference type="CDD" id="cd07820">
    <property type="entry name" value="SRPBCC_3"/>
    <property type="match status" value="1"/>
</dbReference>
<dbReference type="SUPFAM" id="SSF55961">
    <property type="entry name" value="Bet v1-like"/>
    <property type="match status" value="1"/>
</dbReference>
<reference evidence="2" key="1">
    <citation type="journal article" date="2019" name="Int. J. Syst. Evol. Microbiol.">
        <title>The Global Catalogue of Microorganisms (GCM) 10K type strain sequencing project: providing services to taxonomists for standard genome sequencing and annotation.</title>
        <authorList>
            <consortium name="The Broad Institute Genomics Platform"/>
            <consortium name="The Broad Institute Genome Sequencing Center for Infectious Disease"/>
            <person name="Wu L."/>
            <person name="Ma J."/>
        </authorList>
    </citation>
    <scope>NUCLEOTIDE SEQUENCE [LARGE SCALE GENOMIC DNA]</scope>
    <source>
        <strain evidence="2">CCUG 50213</strain>
    </source>
</reference>
<dbReference type="Proteomes" id="UP001597181">
    <property type="component" value="Unassembled WGS sequence"/>
</dbReference>
<dbReference type="RefSeq" id="WP_343958955.1">
    <property type="nucleotide sequence ID" value="NZ_BAAAKZ010000003.1"/>
</dbReference>
<sequence length="148" mass="16512">MTSTFTVVTRTSAPADALFDASLSIDAHVESLSHSGERAIAGVTSGMIGLGETVTWRARHFGVWFTMTSKITELDRPHRFVDEQVQGPFKRFHHVHEFATEHGATIMSDTITVASPVFGRLAERLVLVPYLRRLIRTRNEHLVRSLVG</sequence>
<evidence type="ECO:0000313" key="1">
    <source>
        <dbReference type="EMBL" id="MFD1200603.1"/>
    </source>
</evidence>
<comment type="caution">
    <text evidence="1">The sequence shown here is derived from an EMBL/GenBank/DDBJ whole genome shotgun (WGS) entry which is preliminary data.</text>
</comment>
<name>A0ABW3TKK8_9MICO</name>
<accession>A0ABW3TKK8</accession>